<keyword evidence="2" id="KW-1185">Reference proteome</keyword>
<sequence>MCTRPESGCRTKYTRMAYIVIRSELKMTKTGKGHMDGPDDKAVV</sequence>
<name>A0ABQ0BBZ5_9FIRM</name>
<dbReference type="Proteomes" id="UP001600943">
    <property type="component" value="Unassembled WGS sequence"/>
</dbReference>
<proteinExistence type="predicted"/>
<accession>A0ABQ0BBZ5</accession>
<dbReference type="EMBL" id="BAABYW010000001">
    <property type="protein sequence ID" value="GAA6408988.1"/>
    <property type="molecule type" value="Genomic_DNA"/>
</dbReference>
<comment type="caution">
    <text evidence="1">The sequence shown here is derived from an EMBL/GenBank/DDBJ whole genome shotgun (WGS) entry which is preliminary data.</text>
</comment>
<evidence type="ECO:0000313" key="1">
    <source>
        <dbReference type="EMBL" id="GAA6408988.1"/>
    </source>
</evidence>
<protein>
    <submittedName>
        <fullName evidence="1">Uncharacterized protein</fullName>
    </submittedName>
</protein>
<gene>
    <name evidence="1" type="ORF">K040078D81_31050</name>
</gene>
<organism evidence="1 2">
    <name type="scientific">Blautia hominis</name>
    <dbReference type="NCBI Taxonomy" id="2025493"/>
    <lineage>
        <taxon>Bacteria</taxon>
        <taxon>Bacillati</taxon>
        <taxon>Bacillota</taxon>
        <taxon>Clostridia</taxon>
        <taxon>Lachnospirales</taxon>
        <taxon>Lachnospiraceae</taxon>
        <taxon>Blautia</taxon>
    </lineage>
</organism>
<reference evidence="1 2" key="1">
    <citation type="submission" date="2024-04" db="EMBL/GenBank/DDBJ databases">
        <title>Defined microbial consortia suppress multidrug-resistant proinflammatory Enterobacteriaceae via ecological control.</title>
        <authorList>
            <person name="Furuichi M."/>
            <person name="Kawaguchi T."/>
            <person name="Pust M."/>
            <person name="Yasuma K."/>
            <person name="Plichta D."/>
            <person name="Hasegawa N."/>
            <person name="Ohya T."/>
            <person name="Bhattarai S."/>
            <person name="Sasajima S."/>
            <person name="Aoto Y."/>
            <person name="Tuganbaev T."/>
            <person name="Yaginuma M."/>
            <person name="Ueda M."/>
            <person name="Okahashi N."/>
            <person name="Amafuji K."/>
            <person name="Kiridooshi Y."/>
            <person name="Sugita K."/>
            <person name="Strazar M."/>
            <person name="Skelly A."/>
            <person name="Suda W."/>
            <person name="Hattori M."/>
            <person name="Nakamoto N."/>
            <person name="Caballero S."/>
            <person name="Norman J."/>
            <person name="Olle B."/>
            <person name="Tanoue T."/>
            <person name="Arita M."/>
            <person name="Bucci V."/>
            <person name="Atarashi K."/>
            <person name="Xavier R."/>
            <person name="Honda K."/>
        </authorList>
    </citation>
    <scope>NUCLEOTIDE SEQUENCE [LARGE SCALE GENOMIC DNA]</scope>
    <source>
        <strain evidence="2">k04-0078-D8-1</strain>
    </source>
</reference>
<evidence type="ECO:0000313" key="2">
    <source>
        <dbReference type="Proteomes" id="UP001600943"/>
    </source>
</evidence>